<evidence type="ECO:0000313" key="16">
    <source>
        <dbReference type="EMBL" id="KAK7053262.1"/>
    </source>
</evidence>
<feature type="compositionally biased region" description="Pro residues" evidence="12">
    <location>
        <begin position="710"/>
        <end position="719"/>
    </location>
</feature>
<evidence type="ECO:0000256" key="11">
    <source>
        <dbReference type="RuleBase" id="RU362092"/>
    </source>
</evidence>
<dbReference type="PANTHER" id="PTHR11390">
    <property type="entry name" value="PROKARYOTIC DNA TOPOISOMERASE"/>
    <property type="match status" value="1"/>
</dbReference>
<dbReference type="SUPFAM" id="SSF56712">
    <property type="entry name" value="Prokaryotic type I DNA topoisomerase"/>
    <property type="match status" value="1"/>
</dbReference>
<dbReference type="SMART" id="SM00493">
    <property type="entry name" value="TOPRIM"/>
    <property type="match status" value="1"/>
</dbReference>
<dbReference type="InterPro" id="IPR023406">
    <property type="entry name" value="Topo_IA_AS"/>
</dbReference>
<keyword evidence="9 11" id="KW-0413">Isomerase</keyword>
<evidence type="ECO:0000256" key="9">
    <source>
        <dbReference type="ARBA" id="ARBA00023235"/>
    </source>
</evidence>
<name>A0AAW0DKM3_9AGAR</name>
<dbReference type="InterPro" id="IPR013824">
    <property type="entry name" value="Topo_IA_cen_sub1"/>
</dbReference>
<dbReference type="InterPro" id="IPR013825">
    <property type="entry name" value="Topo_IA_cen_sub2"/>
</dbReference>
<dbReference type="GO" id="GO:0003677">
    <property type="term" value="F:DNA binding"/>
    <property type="evidence" value="ECO:0007669"/>
    <property type="project" value="UniProtKB-KW"/>
</dbReference>
<comment type="similarity">
    <text evidence="2 11">Belongs to the type IA topoisomerase family.</text>
</comment>
<keyword evidence="17" id="KW-1185">Reference proteome</keyword>
<evidence type="ECO:0000256" key="10">
    <source>
        <dbReference type="PROSITE-ProRule" id="PRU01343"/>
    </source>
</evidence>
<dbReference type="InterPro" id="IPR013497">
    <property type="entry name" value="Topo_IA_cen"/>
</dbReference>
<dbReference type="CDD" id="cd00186">
    <property type="entry name" value="TOP1Ac"/>
    <property type="match status" value="1"/>
</dbReference>
<dbReference type="SMART" id="SM00436">
    <property type="entry name" value="TOP1Bc"/>
    <property type="match status" value="1"/>
</dbReference>
<dbReference type="InterPro" id="IPR006171">
    <property type="entry name" value="TOPRIM_dom"/>
</dbReference>
<dbReference type="GO" id="GO:0008270">
    <property type="term" value="F:zinc ion binding"/>
    <property type="evidence" value="ECO:0007669"/>
    <property type="project" value="UniProtKB-KW"/>
</dbReference>
<dbReference type="Gene3D" id="3.40.50.140">
    <property type="match status" value="1"/>
</dbReference>
<evidence type="ECO:0000313" key="17">
    <source>
        <dbReference type="Proteomes" id="UP001383192"/>
    </source>
</evidence>
<dbReference type="GO" id="GO:0003917">
    <property type="term" value="F:DNA topoisomerase type I (single strand cut, ATP-independent) activity"/>
    <property type="evidence" value="ECO:0007669"/>
    <property type="project" value="UniProtKB-EC"/>
</dbReference>
<dbReference type="Pfam" id="PF01751">
    <property type="entry name" value="Toprim"/>
    <property type="match status" value="1"/>
</dbReference>
<dbReference type="PROSITE" id="PS52039">
    <property type="entry name" value="TOPO_IA_2"/>
    <property type="match status" value="1"/>
</dbReference>
<dbReference type="PRINTS" id="PR00417">
    <property type="entry name" value="PRTPISMRASEI"/>
</dbReference>
<reference evidence="16 17" key="1">
    <citation type="submission" date="2024-01" db="EMBL/GenBank/DDBJ databases">
        <title>A draft genome for a cacao thread blight-causing isolate of Paramarasmius palmivorus.</title>
        <authorList>
            <person name="Baruah I.K."/>
            <person name="Bukari Y."/>
            <person name="Amoako-Attah I."/>
            <person name="Meinhardt L.W."/>
            <person name="Bailey B.A."/>
            <person name="Cohen S.P."/>
        </authorList>
    </citation>
    <scope>NUCLEOTIDE SEQUENCE [LARGE SCALE GENOMIC DNA]</scope>
    <source>
        <strain evidence="16 17">GH-12</strain>
    </source>
</reference>
<dbReference type="FunFam" id="1.10.290.10:FF:000001">
    <property type="entry name" value="DNA topoisomerase"/>
    <property type="match status" value="1"/>
</dbReference>
<keyword evidence="5 10" id="KW-0863">Zinc-finger</keyword>
<feature type="domain" description="GRF-type" evidence="14">
    <location>
        <begin position="806"/>
        <end position="846"/>
    </location>
</feature>
<organism evidence="16 17">
    <name type="scientific">Paramarasmius palmivorus</name>
    <dbReference type="NCBI Taxonomy" id="297713"/>
    <lineage>
        <taxon>Eukaryota</taxon>
        <taxon>Fungi</taxon>
        <taxon>Dikarya</taxon>
        <taxon>Basidiomycota</taxon>
        <taxon>Agaricomycotina</taxon>
        <taxon>Agaricomycetes</taxon>
        <taxon>Agaricomycetidae</taxon>
        <taxon>Agaricales</taxon>
        <taxon>Marasmiineae</taxon>
        <taxon>Marasmiaceae</taxon>
        <taxon>Paramarasmius</taxon>
    </lineage>
</organism>
<keyword evidence="6" id="KW-0862">Zinc</keyword>
<dbReference type="GO" id="GO:0005634">
    <property type="term" value="C:nucleus"/>
    <property type="evidence" value="ECO:0007669"/>
    <property type="project" value="TreeGrafter"/>
</dbReference>
<dbReference type="Gene3D" id="1.10.460.10">
    <property type="entry name" value="Topoisomerase I, domain 2"/>
    <property type="match status" value="1"/>
</dbReference>
<dbReference type="Gene3D" id="2.70.20.10">
    <property type="entry name" value="Topoisomerase I, domain 3"/>
    <property type="match status" value="1"/>
</dbReference>
<proteinExistence type="inferred from homology"/>
<feature type="region of interest" description="Disordered" evidence="12">
    <location>
        <begin position="599"/>
        <end position="732"/>
    </location>
</feature>
<dbReference type="Pfam" id="PF06839">
    <property type="entry name" value="Zn_ribbon_GRF"/>
    <property type="match status" value="1"/>
</dbReference>
<dbReference type="GO" id="GO:0006281">
    <property type="term" value="P:DNA repair"/>
    <property type="evidence" value="ECO:0007669"/>
    <property type="project" value="TreeGrafter"/>
</dbReference>
<keyword evidence="8 11" id="KW-0238">DNA-binding</keyword>
<dbReference type="PANTHER" id="PTHR11390:SF21">
    <property type="entry name" value="DNA TOPOISOMERASE 3-ALPHA"/>
    <property type="match status" value="1"/>
</dbReference>
<dbReference type="InterPro" id="IPR013826">
    <property type="entry name" value="Topo_IA_cen_sub3"/>
</dbReference>
<evidence type="ECO:0000256" key="3">
    <source>
        <dbReference type="ARBA" id="ARBA00012891"/>
    </source>
</evidence>
<evidence type="ECO:0000259" key="14">
    <source>
        <dbReference type="PROSITE" id="PS51999"/>
    </source>
</evidence>
<dbReference type="InterPro" id="IPR003601">
    <property type="entry name" value="Topo_IA_2"/>
</dbReference>
<keyword evidence="4" id="KW-0479">Metal-binding</keyword>
<dbReference type="EC" id="5.6.2.1" evidence="3 11"/>
<dbReference type="AlphaFoldDB" id="A0AAW0DKM3"/>
<feature type="compositionally biased region" description="Polar residues" evidence="12">
    <location>
        <begin position="777"/>
        <end position="796"/>
    </location>
</feature>
<dbReference type="CDD" id="cd03362">
    <property type="entry name" value="TOPRIM_TopoIA_TopoIII"/>
    <property type="match status" value="1"/>
</dbReference>
<feature type="domain" description="Toprim" evidence="13">
    <location>
        <begin position="2"/>
        <end position="146"/>
    </location>
</feature>
<evidence type="ECO:0000256" key="1">
    <source>
        <dbReference type="ARBA" id="ARBA00000213"/>
    </source>
</evidence>
<dbReference type="GO" id="GO:0006265">
    <property type="term" value="P:DNA topological change"/>
    <property type="evidence" value="ECO:0007669"/>
    <property type="project" value="InterPro"/>
</dbReference>
<dbReference type="PROSITE" id="PS00396">
    <property type="entry name" value="TOPO_IA_1"/>
    <property type="match status" value="1"/>
</dbReference>
<dbReference type="InterPro" id="IPR003602">
    <property type="entry name" value="Topo_IA_DNA-bd_dom"/>
</dbReference>
<comment type="function">
    <text evidence="11">Introduces a single-strand break via transesterification at a target site in duplex DNA. Releases the supercoiling and torsional tension of DNA introduced during the DNA replication and transcription by transiently cleaving and rejoining one strand of the DNA duplex. The scissile phosphodiester is attacked by the catalytic tyrosine of the enzyme, resulting in the formation of a DNA-(5'-phosphotyrosyl)-enzyme intermediate and the expulsion of a 3'-OH DNA strand.</text>
</comment>
<dbReference type="InterPro" id="IPR023405">
    <property type="entry name" value="Topo_IA_core_domain"/>
</dbReference>
<dbReference type="GO" id="GO:0031422">
    <property type="term" value="C:RecQ family helicase-topoisomerase III complex"/>
    <property type="evidence" value="ECO:0007669"/>
    <property type="project" value="TreeGrafter"/>
</dbReference>
<evidence type="ECO:0000256" key="7">
    <source>
        <dbReference type="ARBA" id="ARBA00023029"/>
    </source>
</evidence>
<comment type="catalytic activity">
    <reaction evidence="1 11">
        <text>ATP-independent breakage of single-stranded DNA, followed by passage and rejoining.</text>
        <dbReference type="EC" id="5.6.2.1"/>
    </reaction>
</comment>
<dbReference type="PROSITE" id="PS50880">
    <property type="entry name" value="TOPRIM"/>
    <property type="match status" value="1"/>
</dbReference>
<dbReference type="InterPro" id="IPR034144">
    <property type="entry name" value="TOPRIM_TopoIII"/>
</dbReference>
<evidence type="ECO:0000256" key="5">
    <source>
        <dbReference type="ARBA" id="ARBA00022771"/>
    </source>
</evidence>
<dbReference type="Pfam" id="PF01131">
    <property type="entry name" value="Topoisom_bac"/>
    <property type="match status" value="1"/>
</dbReference>
<dbReference type="InterPro" id="IPR010666">
    <property type="entry name" value="Znf_GRF"/>
</dbReference>
<evidence type="ECO:0000256" key="4">
    <source>
        <dbReference type="ARBA" id="ARBA00022723"/>
    </source>
</evidence>
<dbReference type="PROSITE" id="PS51999">
    <property type="entry name" value="ZF_GRF"/>
    <property type="match status" value="2"/>
</dbReference>
<dbReference type="FunFam" id="3.40.50.140:FF:000005">
    <property type="entry name" value="DNA topoisomerase"/>
    <property type="match status" value="1"/>
</dbReference>
<accession>A0AAW0DKM3</accession>
<gene>
    <name evidence="16" type="primary">TOP3</name>
    <name evidence="16" type="ORF">VNI00_003888</name>
</gene>
<evidence type="ECO:0000259" key="15">
    <source>
        <dbReference type="PROSITE" id="PS52039"/>
    </source>
</evidence>
<feature type="region of interest" description="Disordered" evidence="12">
    <location>
        <begin position="772"/>
        <end position="807"/>
    </location>
</feature>
<dbReference type="EMBL" id="JAYKXP010000010">
    <property type="protein sequence ID" value="KAK7053262.1"/>
    <property type="molecule type" value="Genomic_DNA"/>
</dbReference>
<feature type="domain" description="GRF-type" evidence="14">
    <location>
        <begin position="735"/>
        <end position="774"/>
    </location>
</feature>
<comment type="caution">
    <text evidence="16">The sequence shown here is derived from an EMBL/GenBank/DDBJ whole genome shotgun (WGS) entry which is preliminary data.</text>
</comment>
<evidence type="ECO:0000259" key="13">
    <source>
        <dbReference type="PROSITE" id="PS50880"/>
    </source>
</evidence>
<feature type="compositionally biased region" description="Gly residues" evidence="12">
    <location>
        <begin position="603"/>
        <end position="669"/>
    </location>
</feature>
<evidence type="ECO:0000256" key="6">
    <source>
        <dbReference type="ARBA" id="ARBA00022833"/>
    </source>
</evidence>
<dbReference type="Proteomes" id="UP001383192">
    <property type="component" value="Unassembled WGS sequence"/>
</dbReference>
<sequence>MRVLCVAEKPSIAKAITQILSGGQFQMRNTSINWIKNYDFNYPYTNSQFTVTAVAGHLTELDFTERHRKWHSCDPFELFDAPTEVCIRDDNKPVERNIFNEAKRADTLMIWTDCDREGEAIGAEIAAVARRARRQIVVKRARFNAIVSQQIHHAAQNPVNLDNRLVDAVESRILIDLKIGAAFTRYQTMRIKERLGLNENLFSYGFVVARFKDVQDFRPETFWYIYLAIITSDDKETPFTWRRGRLFSEPEALVLYEHVMANPRARVMKVTKKETKKWKPLPLTTVEMQKAGSRLLKLAPKKILDIAEKLYQQGFLSYPRTETDQFDPQFDFQSLIEKQRADPSWGQFATSLREGGFNTPRKGKNNDKAHPPIHPTAYAGNLHGDEKRVYEYITRRFLASCSKDAKGWQTVVEVVCGDEYFEATGLTVTEKNYLEVFPYDKWNDHELPDFEEGQEFDPSVCELREGQTTRPSLLTEADLVSLMDKNGIGTDATIAGHIQTIIDREYVIERYDGQTKYLLPSTLGLGLVEGYDQIDFSPSFSKPLLRRETERRMVDVVEGRKSKFDVINQSLEQYREMYVIARREFNKVVECLRQHFQAAGHQPGQGGEAGAAGRGRGGAQRGGRGGRGGGGGGGNGPPGGGGGSGGGGGGVAGASSGRGGNGRSRGRGGAPSSLADRRGSVIELDSGIDSSSESDFRPKPPSRTTRKPPSAAPPPPPRQTAPSSRTGPTSDIKRCYCNKTAIQKEVTGNSNSRGRLYWGCPDDTCELFEWINPPSPDNSLASTSRTAQNTRGQTSHLPEEQEPPQCDCSVPAAKRTVTKDNENKGRQFWTCGNERKCNFFRFVDDPEPKVPAKRTFSSVRPKYLYSLKAYLLSGTRPEQR</sequence>
<evidence type="ECO:0000256" key="8">
    <source>
        <dbReference type="ARBA" id="ARBA00023125"/>
    </source>
</evidence>
<keyword evidence="7 11" id="KW-0799">Topoisomerase</keyword>
<evidence type="ECO:0000256" key="12">
    <source>
        <dbReference type="SAM" id="MobiDB-lite"/>
    </source>
</evidence>
<feature type="domain" description="Topo IA-type catalytic" evidence="15">
    <location>
        <begin position="162"/>
        <end position="578"/>
    </location>
</feature>
<dbReference type="InterPro" id="IPR000380">
    <property type="entry name" value="Topo_IA"/>
</dbReference>
<dbReference type="GO" id="GO:0006310">
    <property type="term" value="P:DNA recombination"/>
    <property type="evidence" value="ECO:0007669"/>
    <property type="project" value="TreeGrafter"/>
</dbReference>
<evidence type="ECO:0000256" key="2">
    <source>
        <dbReference type="ARBA" id="ARBA00009446"/>
    </source>
</evidence>
<dbReference type="Gene3D" id="1.10.290.10">
    <property type="entry name" value="Topoisomerase I, domain 4"/>
    <property type="match status" value="1"/>
</dbReference>
<dbReference type="SMART" id="SM00437">
    <property type="entry name" value="TOP1Ac"/>
    <property type="match status" value="1"/>
</dbReference>
<protein>
    <recommendedName>
        <fullName evidence="3 11">DNA topoisomerase</fullName>
        <ecNumber evidence="3 11">5.6.2.1</ecNumber>
    </recommendedName>
</protein>